<accession>A0A516R620</accession>
<sequence>MSTEQAQDGRRRRPSLVVTSVAAAVLLAGGGGAYLAVASAGEDGTPAGGGGTPPPLALDGYADGSGGHSDSGTERTDRADGTNGGGGTPTEGIAPGEPAPSGVLYRASGELPEGPDEAAVYEPRGEVTKDQAVRLAKALGLSGTPTAQGDSWRLGPANDGSGSSLQVARKAPGTWSFTRSEPGGGDNCLKGKPCPPRTSPELDGGAPVGERAAKAAAAPVLKALGQDGAKLDARQLMGSVRVVNADPEVDGLPTYGWSTGVQVGPDGEVVGGSGQLSKPHKGATYPVVSADEALALLNATGKGGGVSIGGCATPVPHKGDEPSRRDEVRCTPTVPPKQDPIAVEGATFGLAAHFVAGRQTLVPSWLFEVRPQGARDAYTVSHPAVEPAYLKAPGAPGDAEPKPKPDKGDTYTSDVKVDGYSTSGRTLTVHFTGGVCSTYEASARESGGRVSVKVAATEERGKVCIALAKFYTLPVTLEKPLGDRKVVTPGGTAVPRDKGEVKAEPAPRS</sequence>
<feature type="compositionally biased region" description="Basic and acidic residues" evidence="1">
    <location>
        <begin position="495"/>
        <end position="509"/>
    </location>
</feature>
<organism evidence="2 3">
    <name type="scientific">Streptomyces spectabilis</name>
    <dbReference type="NCBI Taxonomy" id="68270"/>
    <lineage>
        <taxon>Bacteria</taxon>
        <taxon>Bacillati</taxon>
        <taxon>Actinomycetota</taxon>
        <taxon>Actinomycetes</taxon>
        <taxon>Kitasatosporales</taxon>
        <taxon>Streptomycetaceae</taxon>
        <taxon>Streptomyces</taxon>
    </lineage>
</organism>
<evidence type="ECO:0008006" key="4">
    <source>
        <dbReference type="Google" id="ProtNLM"/>
    </source>
</evidence>
<dbReference type="RefSeq" id="WP_144003017.1">
    <property type="nucleotide sequence ID" value="NZ_CP040916.1"/>
</dbReference>
<reference evidence="2 3" key="1">
    <citation type="journal article" date="2019" name="J. Ind. Microbiol. Biotechnol.">
        <title>The complete genomic sequence of Streptomyces spectabilis NRRL-2792 and identification of secondary metabolite biosynthetic gene clusters.</title>
        <authorList>
            <person name="Sinha A."/>
            <person name="Phillips-Salemka S."/>
            <person name="Niraula T.A."/>
            <person name="Short K.A."/>
            <person name="Niraula N.P."/>
        </authorList>
    </citation>
    <scope>NUCLEOTIDE SEQUENCE [LARGE SCALE GENOMIC DNA]</scope>
    <source>
        <strain evidence="2 3">NRRL 2792</strain>
    </source>
</reference>
<feature type="region of interest" description="Disordered" evidence="1">
    <location>
        <begin position="488"/>
        <end position="509"/>
    </location>
</feature>
<feature type="region of interest" description="Disordered" evidence="1">
    <location>
        <begin position="390"/>
        <end position="414"/>
    </location>
</feature>
<evidence type="ECO:0000256" key="1">
    <source>
        <dbReference type="SAM" id="MobiDB-lite"/>
    </source>
</evidence>
<feature type="compositionally biased region" description="Basic and acidic residues" evidence="1">
    <location>
        <begin position="71"/>
        <end position="80"/>
    </location>
</feature>
<dbReference type="Proteomes" id="UP000316806">
    <property type="component" value="Chromosome"/>
</dbReference>
<dbReference type="EMBL" id="CP040916">
    <property type="protein sequence ID" value="QDQ11116.1"/>
    <property type="molecule type" value="Genomic_DNA"/>
</dbReference>
<evidence type="ECO:0000313" key="3">
    <source>
        <dbReference type="Proteomes" id="UP000316806"/>
    </source>
</evidence>
<feature type="region of interest" description="Disordered" evidence="1">
    <location>
        <begin position="312"/>
        <end position="338"/>
    </location>
</feature>
<gene>
    <name evidence="2" type="ORF">FH965_11390</name>
</gene>
<name>A0A516R620_STRST</name>
<proteinExistence type="predicted"/>
<feature type="compositionally biased region" description="Basic and acidic residues" evidence="1">
    <location>
        <begin position="399"/>
        <end position="409"/>
    </location>
</feature>
<dbReference type="AlphaFoldDB" id="A0A516R620"/>
<feature type="region of interest" description="Disordered" evidence="1">
    <location>
        <begin position="141"/>
        <end position="210"/>
    </location>
</feature>
<feature type="compositionally biased region" description="Basic and acidic residues" evidence="1">
    <location>
        <begin position="317"/>
        <end position="329"/>
    </location>
</feature>
<evidence type="ECO:0000313" key="2">
    <source>
        <dbReference type="EMBL" id="QDQ11116.1"/>
    </source>
</evidence>
<feature type="region of interest" description="Disordered" evidence="1">
    <location>
        <begin position="38"/>
        <end position="125"/>
    </location>
</feature>
<protein>
    <recommendedName>
        <fullName evidence="4">Large membrane protein</fullName>
    </recommendedName>
</protein>